<dbReference type="Proteomes" id="UP000182836">
    <property type="component" value="Unassembled WGS sequence"/>
</dbReference>
<evidence type="ECO:0000313" key="4">
    <source>
        <dbReference type="EMBL" id="SDK26032.1"/>
    </source>
</evidence>
<reference evidence="3 5" key="1">
    <citation type="submission" date="2015-07" db="EMBL/GenBank/DDBJ databases">
        <title>Fjat-14205 dsm 2895.</title>
        <authorList>
            <person name="Liu B."/>
            <person name="Wang J."/>
            <person name="Zhu Y."/>
            <person name="Liu G."/>
            <person name="Chen Q."/>
            <person name="Chen Z."/>
            <person name="Lan J."/>
            <person name="Che J."/>
            <person name="Ge C."/>
            <person name="Shi H."/>
            <person name="Pan Z."/>
            <person name="Liu X."/>
        </authorList>
    </citation>
    <scope>NUCLEOTIDE SEQUENCE [LARGE SCALE GENOMIC DNA]</scope>
    <source>
        <strain evidence="3 5">DSM 2895</strain>
    </source>
</reference>
<dbReference type="EMBL" id="FNED01000046">
    <property type="protein sequence ID" value="SDK26032.1"/>
    <property type="molecule type" value="Genomic_DNA"/>
</dbReference>
<dbReference type="STRING" id="47500.AF333_10510"/>
<dbReference type="EMBL" id="LGUG01000004">
    <property type="protein sequence ID" value="KON95853.1"/>
    <property type="molecule type" value="Genomic_DNA"/>
</dbReference>
<proteinExistence type="predicted"/>
<keyword evidence="2" id="KW-1133">Transmembrane helix</keyword>
<keyword evidence="2" id="KW-0812">Transmembrane</keyword>
<dbReference type="AlphaFoldDB" id="A0A0D1Y046"/>
<evidence type="ECO:0000313" key="5">
    <source>
        <dbReference type="Proteomes" id="UP000037269"/>
    </source>
</evidence>
<keyword evidence="5" id="KW-1185">Reference proteome</keyword>
<accession>A0A0D1Y046</accession>
<dbReference type="RefSeq" id="WP_043064927.1">
    <property type="nucleotide sequence ID" value="NZ_BJOA01000186.1"/>
</dbReference>
<gene>
    <name evidence="3" type="ORF">AF333_10510</name>
    <name evidence="4" type="ORF">SAMN04487909_1467</name>
</gene>
<name>A0A0D1Y046_ANEMI</name>
<sequence length="63" mass="7158">MGIGEIVVSILATIAATAACINSALNKEAAEINKQVKEIELELKRLELEEKHKPRRVWRRYRG</sequence>
<feature type="transmembrane region" description="Helical" evidence="2">
    <location>
        <begin position="6"/>
        <end position="25"/>
    </location>
</feature>
<keyword evidence="2" id="KW-0472">Membrane</keyword>
<reference evidence="4 6" key="2">
    <citation type="submission" date="2016-10" db="EMBL/GenBank/DDBJ databases">
        <authorList>
            <person name="de Groot N.N."/>
        </authorList>
    </citation>
    <scope>NUCLEOTIDE SEQUENCE [LARGE SCALE GENOMIC DNA]</scope>
    <source>
        <strain evidence="4 6">DSM 2895</strain>
    </source>
</reference>
<keyword evidence="1" id="KW-0175">Coiled coil</keyword>
<dbReference type="GeneID" id="42305629"/>
<evidence type="ECO:0000313" key="6">
    <source>
        <dbReference type="Proteomes" id="UP000182836"/>
    </source>
</evidence>
<evidence type="ECO:0000313" key="3">
    <source>
        <dbReference type="EMBL" id="KON95853.1"/>
    </source>
</evidence>
<organism evidence="3 5">
    <name type="scientific">Aneurinibacillus migulanus</name>
    <name type="common">Bacillus migulanus</name>
    <dbReference type="NCBI Taxonomy" id="47500"/>
    <lineage>
        <taxon>Bacteria</taxon>
        <taxon>Bacillati</taxon>
        <taxon>Bacillota</taxon>
        <taxon>Bacilli</taxon>
        <taxon>Bacillales</taxon>
        <taxon>Paenibacillaceae</taxon>
        <taxon>Aneurinibacillus group</taxon>
        <taxon>Aneurinibacillus</taxon>
    </lineage>
</organism>
<feature type="coiled-coil region" evidence="1">
    <location>
        <begin position="22"/>
        <end position="49"/>
    </location>
</feature>
<dbReference type="Proteomes" id="UP000037269">
    <property type="component" value="Unassembled WGS sequence"/>
</dbReference>
<evidence type="ECO:0000256" key="1">
    <source>
        <dbReference type="SAM" id="Coils"/>
    </source>
</evidence>
<protein>
    <submittedName>
        <fullName evidence="3">Uncharacterized protein</fullName>
    </submittedName>
</protein>
<dbReference type="PATRIC" id="fig|47500.8.peg.5309"/>
<evidence type="ECO:0000256" key="2">
    <source>
        <dbReference type="SAM" id="Phobius"/>
    </source>
</evidence>